<evidence type="ECO:0000313" key="2">
    <source>
        <dbReference type="EMBL" id="QIH74326.1"/>
    </source>
</evidence>
<dbReference type="SUPFAM" id="SSF47413">
    <property type="entry name" value="lambda repressor-like DNA-binding domains"/>
    <property type="match status" value="1"/>
</dbReference>
<dbReference type="InterPro" id="IPR001387">
    <property type="entry name" value="Cro/C1-type_HTH"/>
</dbReference>
<proteinExistence type="predicted"/>
<dbReference type="SMART" id="SM00530">
    <property type="entry name" value="HTH_XRE"/>
    <property type="match status" value="1"/>
</dbReference>
<dbReference type="Gene3D" id="1.10.260.40">
    <property type="entry name" value="lambda repressor-like DNA-binding domains"/>
    <property type="match status" value="1"/>
</dbReference>
<dbReference type="CDD" id="cd00093">
    <property type="entry name" value="HTH_XRE"/>
    <property type="match status" value="1"/>
</dbReference>
<evidence type="ECO:0000259" key="1">
    <source>
        <dbReference type="PROSITE" id="PS50943"/>
    </source>
</evidence>
<dbReference type="InterPro" id="IPR052345">
    <property type="entry name" value="Rad_response_metalloprotease"/>
</dbReference>
<protein>
    <submittedName>
        <fullName evidence="2">Helix-turn-helix transcriptional regulator</fullName>
    </submittedName>
</protein>
<gene>
    <name evidence="2" type="ORF">GYM46_16055</name>
</gene>
<dbReference type="PANTHER" id="PTHR43236:SF1">
    <property type="entry name" value="BLL7220 PROTEIN"/>
    <property type="match status" value="1"/>
</dbReference>
<accession>A0AB37EAH2</accession>
<dbReference type="AlphaFoldDB" id="A0AB37EAH2"/>
<dbReference type="GO" id="GO:0003677">
    <property type="term" value="F:DNA binding"/>
    <property type="evidence" value="ECO:0007669"/>
    <property type="project" value="InterPro"/>
</dbReference>
<feature type="domain" description="HTH cro/C1-type" evidence="1">
    <location>
        <begin position="16"/>
        <end position="70"/>
    </location>
</feature>
<sequence>MIDDDEQARRSLGERLREAREYLGLKQEEVAAHLKLPRTALTGIESGQRRVEAIELTRLARLYRQSVGYLTGIEGPPDLPPDVAHLARQAADLSQRDREELGRFTEFLLARARKTD</sequence>
<dbReference type="PANTHER" id="PTHR43236">
    <property type="entry name" value="ANTITOXIN HIGA1"/>
    <property type="match status" value="1"/>
</dbReference>
<name>A0AB37EAH2_9CAUL</name>
<dbReference type="PROSITE" id="PS50943">
    <property type="entry name" value="HTH_CROC1"/>
    <property type="match status" value="1"/>
</dbReference>
<dbReference type="Pfam" id="PF13560">
    <property type="entry name" value="HTH_31"/>
    <property type="match status" value="1"/>
</dbReference>
<organism evidence="2 3">
    <name type="scientific">Brevundimonas mediterranea</name>
    <dbReference type="NCBI Taxonomy" id="74329"/>
    <lineage>
        <taxon>Bacteria</taxon>
        <taxon>Pseudomonadati</taxon>
        <taxon>Pseudomonadota</taxon>
        <taxon>Alphaproteobacteria</taxon>
        <taxon>Caulobacterales</taxon>
        <taxon>Caulobacteraceae</taxon>
        <taxon>Brevundimonas</taxon>
    </lineage>
</organism>
<dbReference type="InterPro" id="IPR010982">
    <property type="entry name" value="Lambda_DNA-bd_dom_sf"/>
</dbReference>
<dbReference type="EMBL" id="CP048751">
    <property type="protein sequence ID" value="QIH74326.1"/>
    <property type="molecule type" value="Genomic_DNA"/>
</dbReference>
<dbReference type="RefSeq" id="WP_066551539.1">
    <property type="nucleotide sequence ID" value="NZ_CP048751.1"/>
</dbReference>
<evidence type="ECO:0000313" key="3">
    <source>
        <dbReference type="Proteomes" id="UP000501325"/>
    </source>
</evidence>
<dbReference type="Proteomes" id="UP000501325">
    <property type="component" value="Chromosome"/>
</dbReference>
<dbReference type="KEGG" id="bmed:GYM46_16055"/>
<reference evidence="2 3" key="1">
    <citation type="submission" date="2020-01" db="EMBL/GenBank/DDBJ databases">
        <authorList>
            <person name="Wang S."/>
        </authorList>
    </citation>
    <scope>NUCLEOTIDE SEQUENCE [LARGE SCALE GENOMIC DNA]</scope>
    <source>
        <strain evidence="2 3">D151-2-6</strain>
    </source>
</reference>